<feature type="modified residue" description="4-aspartylphosphate" evidence="2">
    <location>
        <position position="525"/>
    </location>
</feature>
<feature type="compositionally biased region" description="Pro residues" evidence="3">
    <location>
        <begin position="1010"/>
        <end position="1022"/>
    </location>
</feature>
<feature type="compositionally biased region" description="Pro residues" evidence="3">
    <location>
        <begin position="1103"/>
        <end position="1112"/>
    </location>
</feature>
<dbReference type="Gene3D" id="1.20.120.160">
    <property type="entry name" value="HPT domain"/>
    <property type="match status" value="1"/>
</dbReference>
<dbReference type="GO" id="GO:0000160">
    <property type="term" value="P:phosphorelay signal transduction system"/>
    <property type="evidence" value="ECO:0007669"/>
    <property type="project" value="InterPro"/>
</dbReference>
<feature type="region of interest" description="Disordered" evidence="3">
    <location>
        <begin position="1"/>
        <end position="23"/>
    </location>
</feature>
<dbReference type="Gene3D" id="3.40.50.2300">
    <property type="match status" value="2"/>
</dbReference>
<evidence type="ECO:0000256" key="3">
    <source>
        <dbReference type="SAM" id="MobiDB-lite"/>
    </source>
</evidence>
<dbReference type="InterPro" id="IPR011006">
    <property type="entry name" value="CheY-like_superfamily"/>
</dbReference>
<feature type="domain" description="Response regulatory" evidence="4">
    <location>
        <begin position="221"/>
        <end position="337"/>
    </location>
</feature>
<accession>A0A150Q4D8</accession>
<feature type="compositionally biased region" description="Low complexity" evidence="3">
    <location>
        <begin position="1023"/>
        <end position="1038"/>
    </location>
</feature>
<dbReference type="SUPFAM" id="SSF52172">
    <property type="entry name" value="CheY-like"/>
    <property type="match status" value="2"/>
</dbReference>
<dbReference type="CDD" id="cd17574">
    <property type="entry name" value="REC_OmpR"/>
    <property type="match status" value="1"/>
</dbReference>
<organism evidence="5 6">
    <name type="scientific">Sorangium cellulosum</name>
    <name type="common">Polyangium cellulosum</name>
    <dbReference type="NCBI Taxonomy" id="56"/>
    <lineage>
        <taxon>Bacteria</taxon>
        <taxon>Pseudomonadati</taxon>
        <taxon>Myxococcota</taxon>
        <taxon>Polyangia</taxon>
        <taxon>Polyangiales</taxon>
        <taxon>Polyangiaceae</taxon>
        <taxon>Sorangium</taxon>
    </lineage>
</organism>
<evidence type="ECO:0000259" key="4">
    <source>
        <dbReference type="PROSITE" id="PS50110"/>
    </source>
</evidence>
<feature type="modified residue" description="4-aspartylphosphate" evidence="2">
    <location>
        <position position="272"/>
    </location>
</feature>
<feature type="domain" description="Response regulatory" evidence="4">
    <location>
        <begin position="476"/>
        <end position="592"/>
    </location>
</feature>
<dbReference type="Pfam" id="PF00072">
    <property type="entry name" value="Response_reg"/>
    <property type="match status" value="2"/>
</dbReference>
<dbReference type="OrthoDB" id="5496998at2"/>
<keyword evidence="1 2" id="KW-0597">Phosphoprotein</keyword>
<evidence type="ECO:0000256" key="2">
    <source>
        <dbReference type="PROSITE-ProRule" id="PRU00169"/>
    </source>
</evidence>
<evidence type="ECO:0000256" key="1">
    <source>
        <dbReference type="ARBA" id="ARBA00022553"/>
    </source>
</evidence>
<feature type="region of interest" description="Disordered" evidence="3">
    <location>
        <begin position="128"/>
        <end position="164"/>
    </location>
</feature>
<reference evidence="5 6" key="1">
    <citation type="submission" date="2014-02" db="EMBL/GenBank/DDBJ databases">
        <title>The small core and large imbalanced accessory genome model reveals a collaborative survival strategy of Sorangium cellulosum strains in nature.</title>
        <authorList>
            <person name="Han K."/>
            <person name="Peng R."/>
            <person name="Blom J."/>
            <person name="Li Y.-Z."/>
        </authorList>
    </citation>
    <scope>NUCLEOTIDE SEQUENCE [LARGE SCALE GENOMIC DNA]</scope>
    <source>
        <strain evidence="5 6">So0008-312</strain>
    </source>
</reference>
<comment type="caution">
    <text evidence="5">The sequence shown here is derived from an EMBL/GenBank/DDBJ whole genome shotgun (WGS) entry which is preliminary data.</text>
</comment>
<dbReference type="PANTHER" id="PTHR44591:SF3">
    <property type="entry name" value="RESPONSE REGULATORY DOMAIN-CONTAINING PROTEIN"/>
    <property type="match status" value="1"/>
</dbReference>
<sequence length="1247" mass="128243">MGVGSRAVEHAGPRSNAAGEARHERLGGARAEFVANLGRHVAELRAMVRRIEADDDAPRLVAELKRRLHSLGAGARLLRFVRVSERLAEGESQLVAANGARLTSEAAAALRKVLEELPALAWGQSAVGEHAPAPREQASVSQPIARSAGARQEAADAGGAKAQGATWIADVSSGRALAPEPLTMDEDEEASPRSSGLRSAKPAEPAGHAKTPETAALEAPITALVVGGAPLAEALDPGDADVGPSFEVERTDEVDTAIDLARAFAPDVVLLDADLPGARGLAEALAGDPLTDLVPVVAVGRFARPEDAAPYVALGAARVLAKPASPDALRRAAAEAAATCVRSDDARAARGPLGAVSLDELGARLAEELRRGLCDAAEPRSRGTHVDLGDGAEVLAALWGAVARIRDLVTIRSQGGVRFSPNGPEGALPLAPWMSAPTAAEGERARQPSEVRAKAPARGARAFAAEPGVTALGAMDIVVADDDPAVTWFLAGVLRAAGATVHEAHDGARALDLAHQTTPDLVVSDVLMPRLDGFALCRALKRDVALRDVPVILLSWKEDLLQRLRELGAQADGYLRKEASAAAFVQRVHEVLRGRRRVAERIATGGEVRGRLDGMTTRTLLSLSCAHRPDALVSVRDAAFLYEVLIKDGRPAGATRTAQDGTFHRGPSVLAALLGVGSGRFAVAPAPESELAAPPRPGFEGTLAEQLVPAIAAARAAQRLLHGPPLMQVERVILDLEGMGATADATPEPARSLLRALARGISPRSVITSGEFAASLVEDVLNDVAARGGVRRVIGRDGDDLLAPAVTYEEETLRGVRRAPERAAPAVALPPELGGDAAVVSSRAPFELADDQVTVVPGSVAPISSMSAPGWEAPISVVSISAAPGSAAPISAASAPGSAAPISVVPSSGSAASIPVVSVDAEDETLALASARTIEAKALASARIPREFAEIQGDVLSARATWTTPSEAAALASVTPAVPGVAPAPRRPGATLPVLEYPKPERLVTLGSLRPPPVVEAPPPAPAALKTPAPPAARTAAPAPAPAIDESPTPRRVRRPSAYVPTQLPPARDNRMTMWVLFAVAAFVFAVGARLSRDHELQGAPLAAPPPSPPATEPAAAGTPGAAVTPAVAVAPGAAVAPAVVDAAPTGVAAGPVGETTANPALPEDLPLPAGHKVPEGHGMLEVTAGSGDTLFVDGRKVGTGSVKLPLAPKAGVYEIRAKLRDEERVRFALVKAGRLTRLRIAPPWRR</sequence>
<dbReference type="InterPro" id="IPR036641">
    <property type="entry name" value="HPT_dom_sf"/>
</dbReference>
<dbReference type="InterPro" id="IPR001789">
    <property type="entry name" value="Sig_transdc_resp-reg_receiver"/>
</dbReference>
<dbReference type="SUPFAM" id="SSF47226">
    <property type="entry name" value="Histidine-containing phosphotransfer domain, HPT domain"/>
    <property type="match status" value="1"/>
</dbReference>
<feature type="region of interest" description="Disordered" evidence="3">
    <location>
        <begin position="1099"/>
        <end position="1120"/>
    </location>
</feature>
<proteinExistence type="predicted"/>
<evidence type="ECO:0000313" key="6">
    <source>
        <dbReference type="Proteomes" id="UP000075260"/>
    </source>
</evidence>
<gene>
    <name evidence="5" type="ORF">BE15_21325</name>
</gene>
<dbReference type="PROSITE" id="PS50110">
    <property type="entry name" value="RESPONSE_REGULATORY"/>
    <property type="match status" value="2"/>
</dbReference>
<dbReference type="SMART" id="SM00448">
    <property type="entry name" value="REC"/>
    <property type="match status" value="2"/>
</dbReference>
<dbReference type="PANTHER" id="PTHR44591">
    <property type="entry name" value="STRESS RESPONSE REGULATOR PROTEIN 1"/>
    <property type="match status" value="1"/>
</dbReference>
<name>A0A150Q4D8_SORCE</name>
<dbReference type="EMBL" id="JEMA01001063">
    <property type="protein sequence ID" value="KYF62829.1"/>
    <property type="molecule type" value="Genomic_DNA"/>
</dbReference>
<protein>
    <submittedName>
        <fullName evidence="5">Two-component response regulator</fullName>
    </submittedName>
</protein>
<feature type="compositionally biased region" description="Low complexity" evidence="3">
    <location>
        <begin position="145"/>
        <end position="164"/>
    </location>
</feature>
<feature type="region of interest" description="Disordered" evidence="3">
    <location>
        <begin position="182"/>
        <end position="215"/>
    </location>
</feature>
<dbReference type="AlphaFoldDB" id="A0A150Q4D8"/>
<dbReference type="InterPro" id="IPR050595">
    <property type="entry name" value="Bact_response_regulator"/>
</dbReference>
<evidence type="ECO:0000313" key="5">
    <source>
        <dbReference type="EMBL" id="KYF62829.1"/>
    </source>
</evidence>
<feature type="region of interest" description="Disordered" evidence="3">
    <location>
        <begin position="1008"/>
        <end position="1066"/>
    </location>
</feature>
<dbReference type="Proteomes" id="UP000075260">
    <property type="component" value="Unassembled WGS sequence"/>
</dbReference>